<dbReference type="InterPro" id="IPR050765">
    <property type="entry name" value="Riboflavin_Biosynth_HTPR"/>
</dbReference>
<evidence type="ECO:0000313" key="6">
    <source>
        <dbReference type="Proteomes" id="UP001141422"/>
    </source>
</evidence>
<keyword evidence="2" id="KW-0521">NADP</keyword>
<name>A0ABT4IGK2_9EURY</name>
<evidence type="ECO:0000256" key="1">
    <source>
        <dbReference type="ARBA" id="ARBA00005104"/>
    </source>
</evidence>
<dbReference type="RefSeq" id="WP_268925074.1">
    <property type="nucleotide sequence ID" value="NZ_JAPTGB010000012.1"/>
</dbReference>
<dbReference type="EMBL" id="JAPTGB010000012">
    <property type="protein sequence ID" value="MCZ0860873.1"/>
    <property type="molecule type" value="Genomic_DNA"/>
</dbReference>
<dbReference type="Pfam" id="PF01872">
    <property type="entry name" value="RibD_C"/>
    <property type="match status" value="1"/>
</dbReference>
<keyword evidence="6" id="KW-1185">Reference proteome</keyword>
<dbReference type="SUPFAM" id="SSF53597">
    <property type="entry name" value="Dihydrofolate reductase-like"/>
    <property type="match status" value="1"/>
</dbReference>
<gene>
    <name evidence="5" type="ORF">O0S10_06470</name>
</gene>
<evidence type="ECO:0000313" key="5">
    <source>
        <dbReference type="EMBL" id="MCZ0860873.1"/>
    </source>
</evidence>
<keyword evidence="3" id="KW-0560">Oxidoreductase</keyword>
<dbReference type="InterPro" id="IPR002734">
    <property type="entry name" value="RibDG_C"/>
</dbReference>
<dbReference type="PANTHER" id="PTHR38011">
    <property type="entry name" value="DIHYDROFOLATE REDUCTASE FAMILY PROTEIN (AFU_ORTHOLOGUE AFUA_8G06820)"/>
    <property type="match status" value="1"/>
</dbReference>
<dbReference type="Gene3D" id="3.40.430.10">
    <property type="entry name" value="Dihydrofolate Reductase, subunit A"/>
    <property type="match status" value="1"/>
</dbReference>
<sequence>MNTILHKPHVLMISEITADGKLTLKRGASSKILMKHMSHEAEILLHETRAAYDAIMVGSSTIKIDNSFLTVRMVPGKSPLRVIPSSLADIPLDANVLDTSAVPTVVAVSAAAPSDRIAALREKGVSVVVAGEEKVNLSLLMDILYREFSVRKLIIEGGPTLNWHMLHHHLVDEIRLIHLPFIVGGNDTPSLVGGMHIDSEDQMIRLELSGTRMAGTNLITEYRVL</sequence>
<accession>A0ABT4IGK2</accession>
<proteinExistence type="predicted"/>
<organism evidence="5 6">
    <name type="scientific">Methanocorpusculum petauri</name>
    <dbReference type="NCBI Taxonomy" id="3002863"/>
    <lineage>
        <taxon>Archaea</taxon>
        <taxon>Methanobacteriati</taxon>
        <taxon>Methanobacteriota</taxon>
        <taxon>Stenosarchaea group</taxon>
        <taxon>Methanomicrobia</taxon>
        <taxon>Methanomicrobiales</taxon>
        <taxon>Methanocorpusculaceae</taxon>
        <taxon>Methanocorpusculum</taxon>
    </lineage>
</organism>
<dbReference type="InterPro" id="IPR024072">
    <property type="entry name" value="DHFR-like_dom_sf"/>
</dbReference>
<evidence type="ECO:0000259" key="4">
    <source>
        <dbReference type="Pfam" id="PF01872"/>
    </source>
</evidence>
<comment type="pathway">
    <text evidence="1">Cofactor biosynthesis; riboflavin biosynthesis.</text>
</comment>
<protein>
    <submittedName>
        <fullName evidence="5">Dihydrofolate reductase family protein</fullName>
    </submittedName>
</protein>
<evidence type="ECO:0000256" key="3">
    <source>
        <dbReference type="ARBA" id="ARBA00023002"/>
    </source>
</evidence>
<reference evidence="5" key="1">
    <citation type="submission" date="2022-12" db="EMBL/GenBank/DDBJ databases">
        <title>Isolation and characterisation of novel Methanocorpusculum spp. from native Australian herbivores indicates the genus is ancestrally host-associated.</title>
        <authorList>
            <person name="Volmer J.G."/>
            <person name="Soo R.M."/>
            <person name="Evans P.N."/>
            <person name="Hoedt E.C."/>
            <person name="Astorga Alsina A.L."/>
            <person name="Woodcroft B.J."/>
            <person name="Tyson G.W."/>
            <person name="Hugenholtz P."/>
            <person name="Morrison M."/>
        </authorList>
    </citation>
    <scope>NUCLEOTIDE SEQUENCE</scope>
    <source>
        <strain evidence="5">MG</strain>
    </source>
</reference>
<feature type="domain" description="Bacterial bifunctional deaminase-reductase C-terminal" evidence="4">
    <location>
        <begin position="8"/>
        <end position="217"/>
    </location>
</feature>
<dbReference type="Proteomes" id="UP001141422">
    <property type="component" value="Unassembled WGS sequence"/>
</dbReference>
<evidence type="ECO:0000256" key="2">
    <source>
        <dbReference type="ARBA" id="ARBA00022857"/>
    </source>
</evidence>
<dbReference type="PANTHER" id="PTHR38011:SF7">
    <property type="entry name" value="2,5-DIAMINO-6-RIBOSYLAMINO-4(3H)-PYRIMIDINONE 5'-PHOSPHATE REDUCTASE"/>
    <property type="match status" value="1"/>
</dbReference>
<comment type="caution">
    <text evidence="5">The sequence shown here is derived from an EMBL/GenBank/DDBJ whole genome shotgun (WGS) entry which is preliminary data.</text>
</comment>